<feature type="compositionally biased region" description="Polar residues" evidence="1">
    <location>
        <begin position="273"/>
        <end position="290"/>
    </location>
</feature>
<dbReference type="Proteomes" id="UP001296104">
    <property type="component" value="Unassembled WGS sequence"/>
</dbReference>
<feature type="compositionally biased region" description="Polar residues" evidence="1">
    <location>
        <begin position="164"/>
        <end position="179"/>
    </location>
</feature>
<protein>
    <submittedName>
        <fullName evidence="2">Uncharacterized protein</fullName>
    </submittedName>
</protein>
<reference evidence="2" key="1">
    <citation type="submission" date="2023-11" db="EMBL/GenBank/DDBJ databases">
        <authorList>
            <person name="Alioto T."/>
            <person name="Alioto T."/>
            <person name="Gomez Garrido J."/>
        </authorList>
    </citation>
    <scope>NUCLEOTIDE SEQUENCE</scope>
</reference>
<gene>
    <name evidence="2" type="ORF">LECACI_7A010136</name>
</gene>
<dbReference type="AlphaFoldDB" id="A0AAI8Z9J8"/>
<proteinExistence type="predicted"/>
<evidence type="ECO:0000313" key="3">
    <source>
        <dbReference type="Proteomes" id="UP001296104"/>
    </source>
</evidence>
<name>A0AAI8Z9J8_9PEZI</name>
<feature type="region of interest" description="Disordered" evidence="1">
    <location>
        <begin position="155"/>
        <end position="192"/>
    </location>
</feature>
<accession>A0AAI8Z9J8</accession>
<dbReference type="EMBL" id="CAVMBE010000159">
    <property type="protein sequence ID" value="CAK4034978.1"/>
    <property type="molecule type" value="Genomic_DNA"/>
</dbReference>
<feature type="compositionally biased region" description="Low complexity" evidence="1">
    <location>
        <begin position="240"/>
        <end position="250"/>
    </location>
</feature>
<comment type="caution">
    <text evidence="2">The sequence shown here is derived from an EMBL/GenBank/DDBJ whole genome shotgun (WGS) entry which is preliminary data.</text>
</comment>
<sequence>MRYQLPSPPVSAANKIAHAIRQHPRSEHVRDDPYNAILRAAYELYQRDDHWKWGAAVDLMSRAMRDPSLMREVEMCLGEEGTEDEGIRYTYSEECSASPHSTHLTPSLAARSRLHTRACLPASPEVPFRPCSAIELTDDTTTGITKQAQRTHNFNTADERAMGSSEQSRTTRNAQTGTRTHIKHAERISTPQMLQHSAVGTLASNGTLIDEHVLDGVTYEPGQIPSDDDSLYTHRDGDGSISASESLAATSEERGIKNGNIIRGDSTVDGLGHSSNTNAGLSRDSNGTTPNVIIENRRIGDLLSDCYDQSMQLYDTHQSALDIPSSPPVHPPFVTPTRLPSYIDHFWGMDWTSDTEIDDVVV</sequence>
<evidence type="ECO:0000313" key="2">
    <source>
        <dbReference type="EMBL" id="CAK4034978.1"/>
    </source>
</evidence>
<evidence type="ECO:0000256" key="1">
    <source>
        <dbReference type="SAM" id="MobiDB-lite"/>
    </source>
</evidence>
<organism evidence="2 3">
    <name type="scientific">Lecanosticta acicola</name>
    <dbReference type="NCBI Taxonomy" id="111012"/>
    <lineage>
        <taxon>Eukaryota</taxon>
        <taxon>Fungi</taxon>
        <taxon>Dikarya</taxon>
        <taxon>Ascomycota</taxon>
        <taxon>Pezizomycotina</taxon>
        <taxon>Dothideomycetes</taxon>
        <taxon>Dothideomycetidae</taxon>
        <taxon>Mycosphaerellales</taxon>
        <taxon>Mycosphaerellaceae</taxon>
        <taxon>Lecanosticta</taxon>
    </lineage>
</organism>
<feature type="region of interest" description="Disordered" evidence="1">
    <location>
        <begin position="219"/>
        <end position="290"/>
    </location>
</feature>
<keyword evidence="3" id="KW-1185">Reference proteome</keyword>